<dbReference type="SUPFAM" id="SSF161098">
    <property type="entry name" value="MetI-like"/>
    <property type="match status" value="1"/>
</dbReference>
<dbReference type="PANTHER" id="PTHR43163">
    <property type="entry name" value="DIPEPTIDE TRANSPORT SYSTEM PERMEASE PROTEIN DPPB-RELATED"/>
    <property type="match status" value="1"/>
</dbReference>
<feature type="domain" description="ABC transmembrane type-1" evidence="8">
    <location>
        <begin position="99"/>
        <end position="304"/>
    </location>
</feature>
<feature type="transmembrane region" description="Helical" evidence="7">
    <location>
        <begin position="135"/>
        <end position="161"/>
    </location>
</feature>
<dbReference type="PATRIC" id="fig|1028800.3.peg.1475"/>
<dbReference type="InterPro" id="IPR000515">
    <property type="entry name" value="MetI-like"/>
</dbReference>
<dbReference type="InterPro" id="IPR045621">
    <property type="entry name" value="BPD_transp_1_N"/>
</dbReference>
<keyword evidence="4 7" id="KW-0812">Transmembrane</keyword>
<dbReference type="PROSITE" id="PS50928">
    <property type="entry name" value="ABC_TM1"/>
    <property type="match status" value="1"/>
</dbReference>
<evidence type="ECO:0000256" key="5">
    <source>
        <dbReference type="ARBA" id="ARBA00022989"/>
    </source>
</evidence>
<dbReference type="InterPro" id="IPR035906">
    <property type="entry name" value="MetI-like_sf"/>
</dbReference>
<dbReference type="CDD" id="cd06261">
    <property type="entry name" value="TM_PBP2"/>
    <property type="match status" value="1"/>
</dbReference>
<evidence type="ECO:0000313" key="9">
    <source>
        <dbReference type="EMBL" id="CDN47642.1"/>
    </source>
</evidence>
<protein>
    <submittedName>
        <fullName evidence="9">ABC di/oligopeptide transporter, inner membrane subunit</fullName>
    </submittedName>
</protein>
<sequence>MMYGVPGMVAQRLMQLVPVMIVATFVVFSLVYMMPGDPAMMIAGDYATAERIAEIRHIYGFDRPMLVQYFFWLGNAVQGDLGHSLFSNESVLRLILSRLPHTVLLVLYALVLGAALGVPLGILAATRQGTTLDKIITSVASLGVAVPNFWLGIILVTLFSLGYRWFPATGAVSVFEKPLEALYYATLPAVALSTGVVAVLARQVRSALLEVLGSQYIRTLRAKGLGSGAILWKHGLRNVAATMLTIAGLQVNRLFSSAVIIEAVFAIPGVGNLISYSALNKDFPVVQGVALVLVLVVILTNLLVDVLNATFDPRVAAST</sequence>
<keyword evidence="3" id="KW-1003">Cell membrane</keyword>
<dbReference type="AlphaFoldDB" id="A0A068SMX8"/>
<evidence type="ECO:0000256" key="6">
    <source>
        <dbReference type="ARBA" id="ARBA00023136"/>
    </source>
</evidence>
<dbReference type="OrthoDB" id="9805855at2"/>
<feature type="transmembrane region" description="Helical" evidence="7">
    <location>
        <begin position="181"/>
        <end position="201"/>
    </location>
</feature>
<keyword evidence="5 7" id="KW-1133">Transmembrane helix</keyword>
<dbReference type="GO" id="GO:0005886">
    <property type="term" value="C:plasma membrane"/>
    <property type="evidence" value="ECO:0007669"/>
    <property type="project" value="UniProtKB-SubCell"/>
</dbReference>
<gene>
    <name evidence="9" type="ORF">RG540_CH14630</name>
</gene>
<dbReference type="Proteomes" id="UP000028181">
    <property type="component" value="Chromosome I"/>
</dbReference>
<feature type="transmembrane region" description="Helical" evidence="7">
    <location>
        <begin position="285"/>
        <end position="304"/>
    </location>
</feature>
<dbReference type="Gene3D" id="1.10.3720.10">
    <property type="entry name" value="MetI-like"/>
    <property type="match status" value="1"/>
</dbReference>
<evidence type="ECO:0000256" key="1">
    <source>
        <dbReference type="ARBA" id="ARBA00004651"/>
    </source>
</evidence>
<dbReference type="EMBL" id="HG938353">
    <property type="protein sequence ID" value="CDN47642.1"/>
    <property type="molecule type" value="Genomic_DNA"/>
</dbReference>
<evidence type="ECO:0000256" key="3">
    <source>
        <dbReference type="ARBA" id="ARBA00022475"/>
    </source>
</evidence>
<organism evidence="9 10">
    <name type="scientific">Neorhizobium galegae bv. orientalis str. HAMBI 540</name>
    <dbReference type="NCBI Taxonomy" id="1028800"/>
    <lineage>
        <taxon>Bacteria</taxon>
        <taxon>Pseudomonadati</taxon>
        <taxon>Pseudomonadota</taxon>
        <taxon>Alphaproteobacteria</taxon>
        <taxon>Hyphomicrobiales</taxon>
        <taxon>Rhizobiaceae</taxon>
        <taxon>Rhizobium/Agrobacterium group</taxon>
        <taxon>Neorhizobium</taxon>
    </lineage>
</organism>
<evidence type="ECO:0000259" key="8">
    <source>
        <dbReference type="PROSITE" id="PS50928"/>
    </source>
</evidence>
<keyword evidence="6 7" id="KW-0472">Membrane</keyword>
<keyword evidence="10" id="KW-1185">Reference proteome</keyword>
<dbReference type="GO" id="GO:0055085">
    <property type="term" value="P:transmembrane transport"/>
    <property type="evidence" value="ECO:0007669"/>
    <property type="project" value="InterPro"/>
</dbReference>
<feature type="transmembrane region" description="Helical" evidence="7">
    <location>
        <begin position="12"/>
        <end position="34"/>
    </location>
</feature>
<dbReference type="PANTHER" id="PTHR43163:SF6">
    <property type="entry name" value="DIPEPTIDE TRANSPORT SYSTEM PERMEASE PROTEIN DPPB-RELATED"/>
    <property type="match status" value="1"/>
</dbReference>
<evidence type="ECO:0000256" key="7">
    <source>
        <dbReference type="RuleBase" id="RU363032"/>
    </source>
</evidence>
<dbReference type="Pfam" id="PF00528">
    <property type="entry name" value="BPD_transp_1"/>
    <property type="match status" value="1"/>
</dbReference>
<feature type="transmembrane region" description="Helical" evidence="7">
    <location>
        <begin position="259"/>
        <end position="279"/>
    </location>
</feature>
<feature type="transmembrane region" description="Helical" evidence="7">
    <location>
        <begin position="102"/>
        <end position="123"/>
    </location>
</feature>
<evidence type="ECO:0000256" key="4">
    <source>
        <dbReference type="ARBA" id="ARBA00022692"/>
    </source>
</evidence>
<evidence type="ECO:0000313" key="10">
    <source>
        <dbReference type="Proteomes" id="UP000028181"/>
    </source>
</evidence>
<dbReference type="KEGG" id="ngg:RG540_CH14630"/>
<accession>A0A068SMX8</accession>
<dbReference type="eggNOG" id="COG0601">
    <property type="taxonomic scope" value="Bacteria"/>
</dbReference>
<proteinExistence type="inferred from homology"/>
<keyword evidence="2 7" id="KW-0813">Transport</keyword>
<comment type="subcellular location">
    <subcellularLocation>
        <location evidence="1 7">Cell membrane</location>
        <topology evidence="1 7">Multi-pass membrane protein</topology>
    </subcellularLocation>
</comment>
<dbReference type="HOGENOM" id="CLU_036879_0_1_5"/>
<comment type="similarity">
    <text evidence="7">Belongs to the binding-protein-dependent transport system permease family.</text>
</comment>
<name>A0A068SMX8_NEOGA</name>
<dbReference type="Pfam" id="PF19300">
    <property type="entry name" value="BPD_transp_1_N"/>
    <property type="match status" value="1"/>
</dbReference>
<reference evidence="10" key="1">
    <citation type="journal article" date="2014" name="BMC Genomics">
        <title>Genome sequencing of two Neorhizobium galegae strains reveals a noeT gene responsible for the unusual acetylation of the nodulation factors.</title>
        <authorList>
            <person name="Osterman J."/>
            <person name="Marsh J."/>
            <person name="Laine P.K."/>
            <person name="Zeng Z."/>
            <person name="Alatalo E."/>
            <person name="Sullivan J.T."/>
            <person name="Young J.P."/>
            <person name="Thomas-Oates J."/>
            <person name="Paulin L."/>
            <person name="Lindstrom K."/>
        </authorList>
    </citation>
    <scope>NUCLEOTIDE SEQUENCE [LARGE SCALE GENOMIC DNA]</scope>
    <source>
        <strain evidence="10">HAMBI 540</strain>
    </source>
</reference>
<evidence type="ECO:0000256" key="2">
    <source>
        <dbReference type="ARBA" id="ARBA00022448"/>
    </source>
</evidence>